<sequence>MYIWLGFASVSLFPFLIHHMIRLLLSCVNISALLPCRPQESCWLGLFVRLQTELYISLSCSKKNTFSFYLQCQSYGVILFTSEIYPNR</sequence>
<evidence type="ECO:0000256" key="1">
    <source>
        <dbReference type="SAM" id="SignalP"/>
    </source>
</evidence>
<dbReference type="AlphaFoldDB" id="F2DV04"/>
<accession>F2DV04</accession>
<dbReference type="EMBL" id="AK367722">
    <property type="protein sequence ID" value="BAJ98925.1"/>
    <property type="molecule type" value="mRNA"/>
</dbReference>
<proteinExistence type="evidence at transcript level"/>
<feature type="chain" id="PRO_5003275868" evidence="1">
    <location>
        <begin position="27"/>
        <end position="88"/>
    </location>
</feature>
<reference evidence="2" key="1">
    <citation type="journal article" date="2011" name="Plant Physiol.">
        <title>Comprehensive sequence analysis of 24,783 barley full-length cDNAs derived from 12 clone libraries.</title>
        <authorList>
            <person name="Matsumoto T."/>
            <person name="Tanaka T."/>
            <person name="Sakai H."/>
            <person name="Amano N."/>
            <person name="Kanamori H."/>
            <person name="Kurita K."/>
            <person name="Kikuta A."/>
            <person name="Kamiya K."/>
            <person name="Yamamoto M."/>
            <person name="Ikawa H."/>
            <person name="Fujii N."/>
            <person name="Hori K."/>
            <person name="Itoh T."/>
            <person name="Sato K."/>
        </authorList>
    </citation>
    <scope>NUCLEOTIDE SEQUENCE</scope>
    <source>
        <tissue evidence="2">Shoot and root</tissue>
    </source>
</reference>
<feature type="signal peptide" evidence="1">
    <location>
        <begin position="1"/>
        <end position="26"/>
    </location>
</feature>
<name>F2DV04_HORVV</name>
<protein>
    <submittedName>
        <fullName evidence="2">Predicted protein</fullName>
    </submittedName>
</protein>
<keyword evidence="1" id="KW-0732">Signal</keyword>
<evidence type="ECO:0000313" key="2">
    <source>
        <dbReference type="EMBL" id="BAJ98925.1"/>
    </source>
</evidence>
<organism evidence="2">
    <name type="scientific">Hordeum vulgare subsp. vulgare</name>
    <name type="common">Domesticated barley</name>
    <dbReference type="NCBI Taxonomy" id="112509"/>
    <lineage>
        <taxon>Eukaryota</taxon>
        <taxon>Viridiplantae</taxon>
        <taxon>Streptophyta</taxon>
        <taxon>Embryophyta</taxon>
        <taxon>Tracheophyta</taxon>
        <taxon>Spermatophyta</taxon>
        <taxon>Magnoliopsida</taxon>
        <taxon>Liliopsida</taxon>
        <taxon>Poales</taxon>
        <taxon>Poaceae</taxon>
        <taxon>BOP clade</taxon>
        <taxon>Pooideae</taxon>
        <taxon>Triticodae</taxon>
        <taxon>Triticeae</taxon>
        <taxon>Hordeinae</taxon>
        <taxon>Hordeum</taxon>
    </lineage>
</organism>